<sequence length="293" mass="32846">MFSHRLAEHGFDVFQMLAVDLLHKFELGVWKATFTHLIRILVSFKADLVLDNRYHQTPTFGGFVICRFHNNVSEMKKLAAHDFKDILQCAIPCFEGMFTSHTGLNQIVSDLLFDLSHWHALAKLRIPDDSTILSLEEVTKSLGSSLRRFATQVKDIPMKELSSEVDHRGHRAAKKAAKASTEKSGKGGKQDTEAMAVARVAEKAVKATGTKLHEFNLSTAKECGTTDSYSTLNVKVEYRLSKKRYGQMNRNNFEAQVARADKRVCAMCKVSQQIKSVYGAPKRLACKILGLPE</sequence>
<feature type="compositionally biased region" description="Basic and acidic residues" evidence="1">
    <location>
        <begin position="180"/>
        <end position="192"/>
    </location>
</feature>
<accession>A0A9P8AEI7</accession>
<keyword evidence="3" id="KW-1185">Reference proteome</keyword>
<dbReference type="GeneID" id="66069882"/>
<name>A0A9P8AEI7_9AGAR</name>
<reference evidence="2" key="1">
    <citation type="journal article" date="2021" name="Genome Biol. Evol.">
        <title>The assembled and annotated genome of the fairy-ring fungus Marasmius oreades.</title>
        <authorList>
            <person name="Hiltunen M."/>
            <person name="Ament-Velasquez S.L."/>
            <person name="Johannesson H."/>
        </authorList>
    </citation>
    <scope>NUCLEOTIDE SEQUENCE</scope>
    <source>
        <strain evidence="2">03SP1</strain>
    </source>
</reference>
<dbReference type="EMBL" id="CM032181">
    <property type="protein sequence ID" value="KAG7098906.1"/>
    <property type="molecule type" value="Genomic_DNA"/>
</dbReference>
<proteinExistence type="predicted"/>
<feature type="compositionally biased region" description="Basic residues" evidence="1">
    <location>
        <begin position="168"/>
        <end position="177"/>
    </location>
</feature>
<gene>
    <name evidence="2" type="ORF">E1B28_000806</name>
</gene>
<dbReference type="AlphaFoldDB" id="A0A9P8AEI7"/>
<evidence type="ECO:0000313" key="2">
    <source>
        <dbReference type="EMBL" id="KAG7098906.1"/>
    </source>
</evidence>
<dbReference type="KEGG" id="more:E1B28_000806"/>
<dbReference type="OrthoDB" id="3269417at2759"/>
<organism evidence="2 3">
    <name type="scientific">Marasmius oreades</name>
    <name type="common">fairy-ring Marasmius</name>
    <dbReference type="NCBI Taxonomy" id="181124"/>
    <lineage>
        <taxon>Eukaryota</taxon>
        <taxon>Fungi</taxon>
        <taxon>Dikarya</taxon>
        <taxon>Basidiomycota</taxon>
        <taxon>Agaricomycotina</taxon>
        <taxon>Agaricomycetes</taxon>
        <taxon>Agaricomycetidae</taxon>
        <taxon>Agaricales</taxon>
        <taxon>Marasmiineae</taxon>
        <taxon>Marasmiaceae</taxon>
        <taxon>Marasmius</taxon>
    </lineage>
</organism>
<protein>
    <submittedName>
        <fullName evidence="2">Uncharacterized protein</fullName>
    </submittedName>
</protein>
<comment type="caution">
    <text evidence="2">The sequence shown here is derived from an EMBL/GenBank/DDBJ whole genome shotgun (WGS) entry which is preliminary data.</text>
</comment>
<evidence type="ECO:0000313" key="3">
    <source>
        <dbReference type="Proteomes" id="UP001049176"/>
    </source>
</evidence>
<evidence type="ECO:0000256" key="1">
    <source>
        <dbReference type="SAM" id="MobiDB-lite"/>
    </source>
</evidence>
<feature type="region of interest" description="Disordered" evidence="1">
    <location>
        <begin position="162"/>
        <end position="192"/>
    </location>
</feature>
<dbReference type="Proteomes" id="UP001049176">
    <property type="component" value="Chromosome 1"/>
</dbReference>
<dbReference type="RefSeq" id="XP_043015376.1">
    <property type="nucleotide sequence ID" value="XM_043146673.1"/>
</dbReference>